<proteinExistence type="predicted"/>
<dbReference type="EMBL" id="JADGJD010000051">
    <property type="protein sequence ID" value="KAJ3055973.1"/>
    <property type="molecule type" value="Genomic_DNA"/>
</dbReference>
<evidence type="ECO:0000313" key="2">
    <source>
        <dbReference type="EMBL" id="KAJ3055973.1"/>
    </source>
</evidence>
<sequence>MTMDIDTDGMPQPIRLSPSRKAAMLANLEVELQSRKERYERDTVEMEESILRQCRALATLPREIANMDMRTFCVVYGGDINAARRGLAAAEESDAGSITSRTRAQRGRKQQKDPEPTPQIPETPMKFNTILPETPANPTVNSRRITLRSHAKLANQQLIPPTPSIQIPLGNGGFLDFDTNLPAHEIKDGLGEDDRKAAVERLLTVRADLDRILAELA</sequence>
<dbReference type="Proteomes" id="UP001212841">
    <property type="component" value="Unassembled WGS sequence"/>
</dbReference>
<evidence type="ECO:0000313" key="3">
    <source>
        <dbReference type="Proteomes" id="UP001212841"/>
    </source>
</evidence>
<organism evidence="2 3">
    <name type="scientific">Rhizophlyctis rosea</name>
    <dbReference type="NCBI Taxonomy" id="64517"/>
    <lineage>
        <taxon>Eukaryota</taxon>
        <taxon>Fungi</taxon>
        <taxon>Fungi incertae sedis</taxon>
        <taxon>Chytridiomycota</taxon>
        <taxon>Chytridiomycota incertae sedis</taxon>
        <taxon>Chytridiomycetes</taxon>
        <taxon>Rhizophlyctidales</taxon>
        <taxon>Rhizophlyctidaceae</taxon>
        <taxon>Rhizophlyctis</taxon>
    </lineage>
</organism>
<reference evidence="2" key="1">
    <citation type="submission" date="2020-05" db="EMBL/GenBank/DDBJ databases">
        <title>Phylogenomic resolution of chytrid fungi.</title>
        <authorList>
            <person name="Stajich J.E."/>
            <person name="Amses K."/>
            <person name="Simmons R."/>
            <person name="Seto K."/>
            <person name="Myers J."/>
            <person name="Bonds A."/>
            <person name="Quandt C.A."/>
            <person name="Barry K."/>
            <person name="Liu P."/>
            <person name="Grigoriev I."/>
            <person name="Longcore J.E."/>
            <person name="James T.Y."/>
        </authorList>
    </citation>
    <scope>NUCLEOTIDE SEQUENCE</scope>
    <source>
        <strain evidence="2">JEL0318</strain>
    </source>
</reference>
<keyword evidence="3" id="KW-1185">Reference proteome</keyword>
<comment type="caution">
    <text evidence="2">The sequence shown here is derived from an EMBL/GenBank/DDBJ whole genome shotgun (WGS) entry which is preliminary data.</text>
</comment>
<gene>
    <name evidence="2" type="ORF">HK097_008582</name>
</gene>
<protein>
    <recommendedName>
        <fullName evidence="4">Borealin N-terminal domain-containing protein</fullName>
    </recommendedName>
</protein>
<name>A0AAD5SI65_9FUNG</name>
<feature type="region of interest" description="Disordered" evidence="1">
    <location>
        <begin position="89"/>
        <end position="140"/>
    </location>
</feature>
<evidence type="ECO:0000256" key="1">
    <source>
        <dbReference type="SAM" id="MobiDB-lite"/>
    </source>
</evidence>
<evidence type="ECO:0008006" key="4">
    <source>
        <dbReference type="Google" id="ProtNLM"/>
    </source>
</evidence>
<dbReference type="AlphaFoldDB" id="A0AAD5SI65"/>
<accession>A0AAD5SI65</accession>